<dbReference type="STRING" id="515619.EUBREC_2485"/>
<organism evidence="1 2">
    <name type="scientific">Agathobacter rectalis (strain ATCC 33656 / DSM 3377 / JCM 17463 / KCTC 5835 / VPI 0990)</name>
    <name type="common">Eubacterium rectale</name>
    <dbReference type="NCBI Taxonomy" id="515619"/>
    <lineage>
        <taxon>Bacteria</taxon>
        <taxon>Bacillati</taxon>
        <taxon>Bacillota</taxon>
        <taxon>Clostridia</taxon>
        <taxon>Lachnospirales</taxon>
        <taxon>Lachnospiraceae</taxon>
        <taxon>Agathobacter</taxon>
    </lineage>
</organism>
<dbReference type="Proteomes" id="UP000001477">
    <property type="component" value="Chromosome"/>
</dbReference>
<dbReference type="AlphaFoldDB" id="C4ZG10"/>
<dbReference type="PaxDb" id="515619-EUBREC_2485"/>
<name>C4ZG10_AGARV</name>
<protein>
    <submittedName>
        <fullName evidence="1">Uncharacterized protein</fullName>
    </submittedName>
</protein>
<dbReference type="EMBL" id="CP001107">
    <property type="protein sequence ID" value="ACR76216.1"/>
    <property type="molecule type" value="Genomic_DNA"/>
</dbReference>
<gene>
    <name evidence="1" type="ordered locus">EUBREC_2485</name>
</gene>
<dbReference type="HOGENOM" id="CLU_2464456_0_0_9"/>
<dbReference type="AntiFam" id="ANF00272">
    <property type="entry name" value="Translation of CRISPR region"/>
</dbReference>
<accession>C4ZG10</accession>
<sequence length="88" mass="9929">MGDGYQEVQEVISIHAPTRGATSLKATEYKLSIDFNPRSHERSDNYIPDEFKSYIISIHAPTRGATMTSDETGMVAIFQSTLPREERH</sequence>
<dbReference type="KEGG" id="ere:EUBREC_2485"/>
<evidence type="ECO:0000313" key="1">
    <source>
        <dbReference type="EMBL" id="ACR76216.1"/>
    </source>
</evidence>
<evidence type="ECO:0000313" key="2">
    <source>
        <dbReference type="Proteomes" id="UP000001477"/>
    </source>
</evidence>
<proteinExistence type="predicted"/>
<reference evidence="1 2" key="1">
    <citation type="journal article" date="2009" name="Proc. Natl. Acad. Sci. U.S.A.">
        <title>Characterizing a model human gut microbiota composed of members of its two dominant bacterial phyla.</title>
        <authorList>
            <person name="Mahowald M.A."/>
            <person name="Rey F.E."/>
            <person name="Seedorf H."/>
            <person name="Turnbaugh P.J."/>
            <person name="Fulton R.S."/>
            <person name="Wollam A."/>
            <person name="Shah N."/>
            <person name="Wang C."/>
            <person name="Magrini V."/>
            <person name="Wilson R.K."/>
            <person name="Cantarel B.L."/>
            <person name="Coutinho P.M."/>
            <person name="Henrissat B."/>
            <person name="Crock L.W."/>
            <person name="Russell A."/>
            <person name="Verberkmoes N.C."/>
            <person name="Hettich R.L."/>
            <person name="Gordon J.I."/>
        </authorList>
    </citation>
    <scope>NUCLEOTIDE SEQUENCE [LARGE SCALE GENOMIC DNA]</scope>
    <source>
        <strain evidence="2">ATCC 33656 / DSM 3377 / JCM 17463 / KCTC 5835 / LMG 30912 / VPI 0990</strain>
    </source>
</reference>